<sequence length="93" mass="10554">MSQRQYPCFVVCKHPAPALFFYLSPSESFCIHSFPISYGSIQISSNVFSRARFVPNVPIYSDIPLVDTPDFLTVEYEQVKASDLAAMRERGEL</sequence>
<evidence type="ECO:0000313" key="2">
    <source>
        <dbReference type="Proteomes" id="UP000653156"/>
    </source>
</evidence>
<dbReference type="EMBL" id="CP069798">
    <property type="protein sequence ID" value="QRQ83044.1"/>
    <property type="molecule type" value="Genomic_DNA"/>
</dbReference>
<keyword evidence="2" id="KW-1185">Reference proteome</keyword>
<dbReference type="AlphaFoldDB" id="A0A892ZN35"/>
<dbReference type="KEGG" id="ptes:JQU52_06700"/>
<protein>
    <submittedName>
        <fullName evidence="1">Uncharacterized protein</fullName>
    </submittedName>
</protein>
<reference evidence="1" key="1">
    <citation type="submission" date="2021-02" db="EMBL/GenBank/DDBJ databases">
        <title>Neisseriaceae sp. 26B isolated from the cloaca of a Common Toad-headed Turtle (Mesoclemmys nasuta).</title>
        <authorList>
            <person name="Spergser J."/>
            <person name="Busse H.-J."/>
        </authorList>
    </citation>
    <scope>NUCLEOTIDE SEQUENCE</scope>
    <source>
        <strain evidence="1">26B</strain>
    </source>
</reference>
<dbReference type="Proteomes" id="UP000653156">
    <property type="component" value="Chromosome"/>
</dbReference>
<name>A0A892ZN35_9NEIS</name>
<evidence type="ECO:0000313" key="1">
    <source>
        <dbReference type="EMBL" id="QRQ83044.1"/>
    </source>
</evidence>
<dbReference type="RefSeq" id="WP_230340343.1">
    <property type="nucleotide sequence ID" value="NZ_CP069798.1"/>
</dbReference>
<gene>
    <name evidence="1" type="ORF">JQU52_06700</name>
</gene>
<accession>A0A892ZN35</accession>
<organism evidence="1 2">
    <name type="scientific">Paralysiella testudinis</name>
    <dbReference type="NCBI Taxonomy" id="2809020"/>
    <lineage>
        <taxon>Bacteria</taxon>
        <taxon>Pseudomonadati</taxon>
        <taxon>Pseudomonadota</taxon>
        <taxon>Betaproteobacteria</taxon>
        <taxon>Neisseriales</taxon>
        <taxon>Neisseriaceae</taxon>
        <taxon>Paralysiella</taxon>
    </lineage>
</organism>
<proteinExistence type="predicted"/>